<gene>
    <name evidence="1" type="ORF">HPBE_LOCUS6993</name>
</gene>
<reference evidence="1 2" key="1">
    <citation type="submission" date="2018-11" db="EMBL/GenBank/DDBJ databases">
        <authorList>
            <consortium name="Pathogen Informatics"/>
        </authorList>
    </citation>
    <scope>NUCLEOTIDE SEQUENCE [LARGE SCALE GENOMIC DNA]</scope>
</reference>
<dbReference type="WBParaSite" id="HPBE_0000699201-mRNA-1">
    <property type="protein sequence ID" value="HPBE_0000699201-mRNA-1"/>
    <property type="gene ID" value="HPBE_0000699201"/>
</dbReference>
<dbReference type="OrthoDB" id="5861522at2759"/>
<name>A0A183FJ44_HELPZ</name>
<proteinExistence type="predicted"/>
<reference evidence="3" key="2">
    <citation type="submission" date="2019-09" db="UniProtKB">
        <authorList>
            <consortium name="WormBaseParasite"/>
        </authorList>
    </citation>
    <scope>IDENTIFICATION</scope>
</reference>
<evidence type="ECO:0000313" key="1">
    <source>
        <dbReference type="EMBL" id="VDO70525.1"/>
    </source>
</evidence>
<dbReference type="AlphaFoldDB" id="A0A183FJ44"/>
<protein>
    <submittedName>
        <fullName evidence="1 3">Uncharacterized protein</fullName>
    </submittedName>
</protein>
<dbReference type="EMBL" id="UZAH01025788">
    <property type="protein sequence ID" value="VDO70525.1"/>
    <property type="molecule type" value="Genomic_DNA"/>
</dbReference>
<dbReference type="Proteomes" id="UP000050761">
    <property type="component" value="Unassembled WGS sequence"/>
</dbReference>
<evidence type="ECO:0000313" key="2">
    <source>
        <dbReference type="Proteomes" id="UP000050761"/>
    </source>
</evidence>
<accession>A0A183FJ44</accession>
<evidence type="ECO:0000313" key="3">
    <source>
        <dbReference type="WBParaSite" id="HPBE_0000699201-mRNA-1"/>
    </source>
</evidence>
<organism evidence="2 3">
    <name type="scientific">Heligmosomoides polygyrus</name>
    <name type="common">Parasitic roundworm</name>
    <dbReference type="NCBI Taxonomy" id="6339"/>
    <lineage>
        <taxon>Eukaryota</taxon>
        <taxon>Metazoa</taxon>
        <taxon>Ecdysozoa</taxon>
        <taxon>Nematoda</taxon>
        <taxon>Chromadorea</taxon>
        <taxon>Rhabditida</taxon>
        <taxon>Rhabditina</taxon>
        <taxon>Rhabditomorpha</taxon>
        <taxon>Strongyloidea</taxon>
        <taxon>Heligmosomidae</taxon>
        <taxon>Heligmosomoides</taxon>
    </lineage>
</organism>
<sequence length="181" mass="20384">MSFLCYLEKQEKVFRQNVAIKDRNEQLRLDVSKTLSRVDKVSACLADDRKLSADEVKLFGRLKEYRAKMLTNSLKISRLSIEAAQLQREARGPARPFTASASANLFVLQYTRFGSHHVRLLRSSNPDYRSLLMIGFVCRKTGAAAVTAHDRSLPNDGYGQLAYASAQTCVLLIGRLVKQDE</sequence>
<keyword evidence="2" id="KW-1185">Reference proteome</keyword>
<accession>A0A3P8BCF9</accession>